<name>A0A210QT12_MIZYE</name>
<dbReference type="PROSITE" id="PS00889">
    <property type="entry name" value="CNMP_BINDING_2"/>
    <property type="match status" value="1"/>
</dbReference>
<dbReference type="InterPro" id="IPR018490">
    <property type="entry name" value="cNMP-bd_dom_sf"/>
</dbReference>
<dbReference type="EMBL" id="NEDP02002059">
    <property type="protein sequence ID" value="OWF51852.1"/>
    <property type="molecule type" value="Genomic_DNA"/>
</dbReference>
<evidence type="ECO:0000313" key="4">
    <source>
        <dbReference type="Proteomes" id="UP000242188"/>
    </source>
</evidence>
<dbReference type="SUPFAM" id="SSF51206">
    <property type="entry name" value="cAMP-binding domain-like"/>
    <property type="match status" value="2"/>
</dbReference>
<reference evidence="3 4" key="1">
    <citation type="journal article" date="2017" name="Nat. Ecol. Evol.">
        <title>Scallop genome provides insights into evolution of bilaterian karyotype and development.</title>
        <authorList>
            <person name="Wang S."/>
            <person name="Zhang J."/>
            <person name="Jiao W."/>
            <person name="Li J."/>
            <person name="Xun X."/>
            <person name="Sun Y."/>
            <person name="Guo X."/>
            <person name="Huan P."/>
            <person name="Dong B."/>
            <person name="Zhang L."/>
            <person name="Hu X."/>
            <person name="Sun X."/>
            <person name="Wang J."/>
            <person name="Zhao C."/>
            <person name="Wang Y."/>
            <person name="Wang D."/>
            <person name="Huang X."/>
            <person name="Wang R."/>
            <person name="Lv J."/>
            <person name="Li Y."/>
            <person name="Zhang Z."/>
            <person name="Liu B."/>
            <person name="Lu W."/>
            <person name="Hui Y."/>
            <person name="Liang J."/>
            <person name="Zhou Z."/>
            <person name="Hou R."/>
            <person name="Li X."/>
            <person name="Liu Y."/>
            <person name="Li H."/>
            <person name="Ning X."/>
            <person name="Lin Y."/>
            <person name="Zhao L."/>
            <person name="Xing Q."/>
            <person name="Dou J."/>
            <person name="Li Y."/>
            <person name="Mao J."/>
            <person name="Guo H."/>
            <person name="Dou H."/>
            <person name="Li T."/>
            <person name="Mu C."/>
            <person name="Jiang W."/>
            <person name="Fu Q."/>
            <person name="Fu X."/>
            <person name="Miao Y."/>
            <person name="Liu J."/>
            <person name="Yu Q."/>
            <person name="Li R."/>
            <person name="Liao H."/>
            <person name="Li X."/>
            <person name="Kong Y."/>
            <person name="Jiang Z."/>
            <person name="Chourrout D."/>
            <person name="Li R."/>
            <person name="Bao Z."/>
        </authorList>
    </citation>
    <scope>NUCLEOTIDE SEQUENCE [LARGE SCALE GENOMIC DNA]</scope>
    <source>
        <strain evidence="3 4">PY_sf001</strain>
    </source>
</reference>
<evidence type="ECO:0000259" key="2">
    <source>
        <dbReference type="PROSITE" id="PS50042"/>
    </source>
</evidence>
<dbReference type="InterPro" id="IPR018488">
    <property type="entry name" value="cNMP-bd_CS"/>
</dbReference>
<feature type="compositionally biased region" description="Basic residues" evidence="1">
    <location>
        <begin position="340"/>
        <end position="364"/>
    </location>
</feature>
<dbReference type="OrthoDB" id="166212at2759"/>
<sequence length="672" mass="78424">MNGANKCLYIRENEFCLPRYLNTARPSKWRALRSTWRFIQKAKRHVRPLVRFRRIARLALICCRLCQQSKDSVDASKAEYLSVIQVSQDYAQLDRGGLFFDPSDFKANKQIRMPQEARRILHDIPHKRAKRDIDYLRIVLRGIKAFAEYPKKMQRQLCQVGWFESYEPRRAIIRQGHHPHSFYFILNGTVIVTAFDKDNGGTKLLVSLHRGMSFGELAVISQSKRQATVSTQTATELLCISGEDFEEIFMAGGKKTVTDPDHNSFIKNIRFLKNWPVHLLAQNPNACMFHYFNRGQVLVRDSNQSEWIYIVKSGSLSVLKKLKEVLPQTEEEILLSNPNFKKKKDKKRKPYGTWQRRSHQKRQRSVTLSSRESGSESTKSWKEWESEPEVYKSQYEMERRLERSLPGLNNPSERLGVLNYDSIIDTHKARIAGSKRSGEDDDGFKLPPLPNEDVLSKDNYNKDEEKSEISSQRVRLPDIRKTSKGAYLSSGKPNRKISKKEHDQNIQKEIQKREQELWMKKATQEEGRKTIAEEFDNKPPTDYKLTEADLHPMFILVKVLERGQYFGVHSVIGTELQPTFSVVSNGAECIMISKKFFKEKSTDSVRRNLEECESRFPPDEALQRSLQSYVNWQADRKKMYLTVVNDKQKRKEKRRQYLPQYTGQYCFRTGPV</sequence>
<feature type="domain" description="Cyclic nucleotide-binding" evidence="2">
    <location>
        <begin position="145"/>
        <end position="250"/>
    </location>
</feature>
<dbReference type="PANTHER" id="PTHR23011:SF28">
    <property type="entry name" value="CYCLIC NUCLEOTIDE-BINDING DOMAIN CONTAINING PROTEIN"/>
    <property type="match status" value="1"/>
</dbReference>
<organism evidence="3 4">
    <name type="scientific">Mizuhopecten yessoensis</name>
    <name type="common">Japanese scallop</name>
    <name type="synonym">Patinopecten yessoensis</name>
    <dbReference type="NCBI Taxonomy" id="6573"/>
    <lineage>
        <taxon>Eukaryota</taxon>
        <taxon>Metazoa</taxon>
        <taxon>Spiralia</taxon>
        <taxon>Lophotrochozoa</taxon>
        <taxon>Mollusca</taxon>
        <taxon>Bivalvia</taxon>
        <taxon>Autobranchia</taxon>
        <taxon>Pteriomorphia</taxon>
        <taxon>Pectinida</taxon>
        <taxon>Pectinoidea</taxon>
        <taxon>Pectinidae</taxon>
        <taxon>Mizuhopecten</taxon>
    </lineage>
</organism>
<feature type="region of interest" description="Disordered" evidence="1">
    <location>
        <begin position="433"/>
        <end position="507"/>
    </location>
</feature>
<dbReference type="InterPro" id="IPR000595">
    <property type="entry name" value="cNMP-bd_dom"/>
</dbReference>
<dbReference type="PANTHER" id="PTHR23011">
    <property type="entry name" value="CYCLIC NUCLEOTIDE-BINDING DOMAIN CONTAINING PROTEIN"/>
    <property type="match status" value="1"/>
</dbReference>
<comment type="caution">
    <text evidence="3">The sequence shown here is derived from an EMBL/GenBank/DDBJ whole genome shotgun (WGS) entry which is preliminary data.</text>
</comment>
<dbReference type="STRING" id="6573.A0A210QT12"/>
<feature type="compositionally biased region" description="Low complexity" evidence="1">
    <location>
        <begin position="365"/>
        <end position="378"/>
    </location>
</feature>
<feature type="region of interest" description="Disordered" evidence="1">
    <location>
        <begin position="337"/>
        <end position="383"/>
    </location>
</feature>
<protein>
    <submittedName>
        <fullName evidence="3">Cyclic nucleotide-binding domain-containing protein 2</fullName>
    </submittedName>
</protein>
<proteinExistence type="predicted"/>
<gene>
    <name evidence="3" type="ORF">KP79_PYT05660</name>
</gene>
<dbReference type="SMART" id="SM00100">
    <property type="entry name" value="cNMP"/>
    <property type="match status" value="1"/>
</dbReference>
<evidence type="ECO:0000313" key="3">
    <source>
        <dbReference type="EMBL" id="OWF51852.1"/>
    </source>
</evidence>
<dbReference type="PROSITE" id="PS50042">
    <property type="entry name" value="CNMP_BINDING_3"/>
    <property type="match status" value="2"/>
</dbReference>
<dbReference type="Proteomes" id="UP000242188">
    <property type="component" value="Unassembled WGS sequence"/>
</dbReference>
<dbReference type="InterPro" id="IPR014710">
    <property type="entry name" value="RmlC-like_jellyroll"/>
</dbReference>
<dbReference type="Gene3D" id="2.60.120.10">
    <property type="entry name" value="Jelly Rolls"/>
    <property type="match status" value="2"/>
</dbReference>
<keyword evidence="4" id="KW-1185">Reference proteome</keyword>
<feature type="compositionally biased region" description="Basic and acidic residues" evidence="1">
    <location>
        <begin position="454"/>
        <end position="468"/>
    </location>
</feature>
<dbReference type="Pfam" id="PF00027">
    <property type="entry name" value="cNMP_binding"/>
    <property type="match status" value="1"/>
</dbReference>
<dbReference type="AlphaFoldDB" id="A0A210QT12"/>
<feature type="domain" description="Cyclic nucleotide-binding" evidence="2">
    <location>
        <begin position="271"/>
        <end position="321"/>
    </location>
</feature>
<dbReference type="CDD" id="cd00038">
    <property type="entry name" value="CAP_ED"/>
    <property type="match status" value="1"/>
</dbReference>
<accession>A0A210QT12</accession>
<evidence type="ECO:0000256" key="1">
    <source>
        <dbReference type="SAM" id="MobiDB-lite"/>
    </source>
</evidence>